<organism evidence="1 2">
    <name type="scientific">Stentor coeruleus</name>
    <dbReference type="NCBI Taxonomy" id="5963"/>
    <lineage>
        <taxon>Eukaryota</taxon>
        <taxon>Sar</taxon>
        <taxon>Alveolata</taxon>
        <taxon>Ciliophora</taxon>
        <taxon>Postciliodesmatophora</taxon>
        <taxon>Heterotrichea</taxon>
        <taxon>Heterotrichida</taxon>
        <taxon>Stentoridae</taxon>
        <taxon>Stentor</taxon>
    </lineage>
</organism>
<evidence type="ECO:0000313" key="1">
    <source>
        <dbReference type="EMBL" id="OMJ72085.1"/>
    </source>
</evidence>
<dbReference type="Proteomes" id="UP000187209">
    <property type="component" value="Unassembled WGS sequence"/>
</dbReference>
<gene>
    <name evidence="1" type="ORF">SteCoe_29566</name>
</gene>
<protein>
    <submittedName>
        <fullName evidence="1">Uncharacterized protein</fullName>
    </submittedName>
</protein>
<comment type="caution">
    <text evidence="1">The sequence shown here is derived from an EMBL/GenBank/DDBJ whole genome shotgun (WGS) entry which is preliminary data.</text>
</comment>
<name>A0A1R2B5Y9_9CILI</name>
<dbReference type="EMBL" id="MPUH01000932">
    <property type="protein sequence ID" value="OMJ72085.1"/>
    <property type="molecule type" value="Genomic_DNA"/>
</dbReference>
<sequence length="300" mass="34636">MHSNLSLFKHKQTLLLKSNESSFKNLFDQLNPINNKISFTSLAFFFESLNILPNLLSLSKLGKYVETICHSQTPESTLISFSQFKTLLKTIATRLFSLSSNTPNSFESFIKHIKSPCKSKFNVEIVEKCRENIVPLTSMSNKKIRFMSSSISKGNLKSHLDEITQEISEKRAKNTSSVIDLKKIRVRVLPKFANYYEKSCLQFFMNKDQNKSDRSLHIAPVSYPKTARYIGKTEKIKEKFKNFKRSMGDLIRKKGKICMKKGGNDDKFVVKNRRKLVSNCFVAKIVFFAWKSHVFNRKKG</sequence>
<proteinExistence type="predicted"/>
<keyword evidence="2" id="KW-1185">Reference proteome</keyword>
<dbReference type="AlphaFoldDB" id="A0A1R2B5Y9"/>
<evidence type="ECO:0000313" key="2">
    <source>
        <dbReference type="Proteomes" id="UP000187209"/>
    </source>
</evidence>
<reference evidence="1 2" key="1">
    <citation type="submission" date="2016-11" db="EMBL/GenBank/DDBJ databases">
        <title>The macronuclear genome of Stentor coeruleus: a giant cell with tiny introns.</title>
        <authorList>
            <person name="Slabodnick M."/>
            <person name="Ruby J.G."/>
            <person name="Reiff S.B."/>
            <person name="Swart E.C."/>
            <person name="Gosai S."/>
            <person name="Prabakaran S."/>
            <person name="Witkowska E."/>
            <person name="Larue G.E."/>
            <person name="Fisher S."/>
            <person name="Freeman R.M."/>
            <person name="Gunawardena J."/>
            <person name="Chu W."/>
            <person name="Stover N.A."/>
            <person name="Gregory B.D."/>
            <person name="Nowacki M."/>
            <person name="Derisi J."/>
            <person name="Roy S.W."/>
            <person name="Marshall W.F."/>
            <person name="Sood P."/>
        </authorList>
    </citation>
    <scope>NUCLEOTIDE SEQUENCE [LARGE SCALE GENOMIC DNA]</scope>
    <source>
        <strain evidence="1">WM001</strain>
    </source>
</reference>
<accession>A0A1R2B5Y9</accession>